<reference evidence="2" key="2">
    <citation type="submission" date="2020-09" db="EMBL/GenBank/DDBJ databases">
        <authorList>
            <person name="Sun Q."/>
            <person name="Ohkuma M."/>
        </authorList>
    </citation>
    <scope>NUCLEOTIDE SEQUENCE</scope>
    <source>
        <strain evidence="2">JCM 4403</strain>
    </source>
</reference>
<evidence type="ECO:0000313" key="3">
    <source>
        <dbReference type="Proteomes" id="UP000656732"/>
    </source>
</evidence>
<proteinExistence type="predicted"/>
<protein>
    <submittedName>
        <fullName evidence="2">Uncharacterized protein</fullName>
    </submittedName>
</protein>
<evidence type="ECO:0000256" key="1">
    <source>
        <dbReference type="SAM" id="MobiDB-lite"/>
    </source>
</evidence>
<accession>A0A918EYU4</accession>
<feature type="region of interest" description="Disordered" evidence="1">
    <location>
        <begin position="150"/>
        <end position="190"/>
    </location>
</feature>
<keyword evidence="3" id="KW-1185">Reference proteome</keyword>
<evidence type="ECO:0000313" key="2">
    <source>
        <dbReference type="EMBL" id="GGQ88137.1"/>
    </source>
</evidence>
<organism evidence="2 3">
    <name type="scientific">Streptomyces pilosus</name>
    <dbReference type="NCBI Taxonomy" id="28893"/>
    <lineage>
        <taxon>Bacteria</taxon>
        <taxon>Bacillati</taxon>
        <taxon>Actinomycetota</taxon>
        <taxon>Actinomycetes</taxon>
        <taxon>Kitasatosporales</taxon>
        <taxon>Streptomycetaceae</taxon>
        <taxon>Streptomyces</taxon>
    </lineage>
</organism>
<dbReference type="RefSeq" id="WP_189559214.1">
    <property type="nucleotide sequence ID" value="NZ_BMTU01000007.1"/>
</dbReference>
<reference evidence="2" key="1">
    <citation type="journal article" date="2014" name="Int. J. Syst. Evol. Microbiol.">
        <title>Complete genome sequence of Corynebacterium casei LMG S-19264T (=DSM 44701T), isolated from a smear-ripened cheese.</title>
        <authorList>
            <consortium name="US DOE Joint Genome Institute (JGI-PGF)"/>
            <person name="Walter F."/>
            <person name="Albersmeier A."/>
            <person name="Kalinowski J."/>
            <person name="Ruckert C."/>
        </authorList>
    </citation>
    <scope>NUCLEOTIDE SEQUENCE</scope>
    <source>
        <strain evidence="2">JCM 4403</strain>
    </source>
</reference>
<gene>
    <name evidence="2" type="ORF">GCM10010280_38880</name>
</gene>
<sequence length="280" mass="31016">MLDGKACVTGVRRSDAAGARDVRILGGWRMAKIRGTYEYPDDLTPGQAKDGGLHHNLYDDGHLVGHAKFIPDDDVEEYSSSDLPPFNPHEPDCNCEANSRPRERLDPEEVLEALVTLVKAVEWAAPRVRRWWSNQALPLVRSVRNKLARSRDAHDPSAPPASATWVRPAPTEAPQEASAEREDHRVGMSSEEAAARLSAAIMARLFSDEQVRILRDARIEGDATSLELSEGPKPTPQQIRESVRLTLEENRSLLTKETVAELEKHLASLQVSSGVRAIEK</sequence>
<comment type="caution">
    <text evidence="2">The sequence shown here is derived from an EMBL/GenBank/DDBJ whole genome shotgun (WGS) entry which is preliminary data.</text>
</comment>
<dbReference type="Proteomes" id="UP000656732">
    <property type="component" value="Unassembled WGS sequence"/>
</dbReference>
<dbReference type="EMBL" id="BMTU01000007">
    <property type="protein sequence ID" value="GGQ88137.1"/>
    <property type="molecule type" value="Genomic_DNA"/>
</dbReference>
<dbReference type="AlphaFoldDB" id="A0A918EYU4"/>
<name>A0A918EYU4_9ACTN</name>